<dbReference type="GO" id="GO:0022857">
    <property type="term" value="F:transmembrane transporter activity"/>
    <property type="evidence" value="ECO:0007669"/>
    <property type="project" value="InterPro"/>
</dbReference>
<dbReference type="GO" id="GO:0005886">
    <property type="term" value="C:plasma membrane"/>
    <property type="evidence" value="ECO:0007669"/>
    <property type="project" value="TreeGrafter"/>
</dbReference>
<feature type="transmembrane region" description="Helical" evidence="9">
    <location>
        <begin position="154"/>
        <end position="176"/>
    </location>
</feature>
<feature type="compositionally biased region" description="Basic and acidic residues" evidence="8">
    <location>
        <begin position="479"/>
        <end position="488"/>
    </location>
</feature>
<keyword evidence="3" id="KW-0813">Transport</keyword>
<dbReference type="PROSITE" id="PS50283">
    <property type="entry name" value="NA_SOLUT_SYMP_3"/>
    <property type="match status" value="1"/>
</dbReference>
<evidence type="ECO:0000313" key="10">
    <source>
        <dbReference type="EMBL" id="SED24513.1"/>
    </source>
</evidence>
<evidence type="ECO:0000256" key="3">
    <source>
        <dbReference type="ARBA" id="ARBA00022448"/>
    </source>
</evidence>
<dbReference type="AlphaFoldDB" id="A0A1H4Z2Y0"/>
<dbReference type="PANTHER" id="PTHR48086:SF7">
    <property type="entry name" value="SODIUM-SOLUTE SYMPORTER-RELATED"/>
    <property type="match status" value="1"/>
</dbReference>
<feature type="transmembrane region" description="Helical" evidence="9">
    <location>
        <begin position="221"/>
        <end position="244"/>
    </location>
</feature>
<evidence type="ECO:0000256" key="8">
    <source>
        <dbReference type="SAM" id="MobiDB-lite"/>
    </source>
</evidence>
<keyword evidence="11" id="KW-1185">Reference proteome</keyword>
<feature type="transmembrane region" description="Helical" evidence="9">
    <location>
        <begin position="378"/>
        <end position="398"/>
    </location>
</feature>
<feature type="transmembrane region" description="Helical" evidence="9">
    <location>
        <begin position="46"/>
        <end position="69"/>
    </location>
</feature>
<proteinExistence type="inferred from homology"/>
<dbReference type="Pfam" id="PF00474">
    <property type="entry name" value="SSF"/>
    <property type="match status" value="1"/>
</dbReference>
<dbReference type="EMBL" id="FNST01000002">
    <property type="protein sequence ID" value="SED24513.1"/>
    <property type="molecule type" value="Genomic_DNA"/>
</dbReference>
<dbReference type="InterPro" id="IPR038377">
    <property type="entry name" value="Na/Glc_symporter_sf"/>
</dbReference>
<keyword evidence="4 9" id="KW-0812">Transmembrane</keyword>
<evidence type="ECO:0000256" key="4">
    <source>
        <dbReference type="ARBA" id="ARBA00022692"/>
    </source>
</evidence>
<dbReference type="InterPro" id="IPR001734">
    <property type="entry name" value="Na/solute_symporter"/>
</dbReference>
<name>A0A1H4Z2Y0_STRMJ</name>
<feature type="transmembrane region" description="Helical" evidence="9">
    <location>
        <begin position="265"/>
        <end position="284"/>
    </location>
</feature>
<feature type="transmembrane region" description="Helical" evidence="9">
    <location>
        <begin position="407"/>
        <end position="425"/>
    </location>
</feature>
<evidence type="ECO:0000256" key="7">
    <source>
        <dbReference type="RuleBase" id="RU362091"/>
    </source>
</evidence>
<feature type="transmembrane region" description="Helical" evidence="9">
    <location>
        <begin position="353"/>
        <end position="372"/>
    </location>
</feature>
<feature type="transmembrane region" description="Helical" evidence="9">
    <location>
        <begin position="128"/>
        <end position="148"/>
    </location>
</feature>
<feature type="region of interest" description="Disordered" evidence="8">
    <location>
        <begin position="463"/>
        <end position="488"/>
    </location>
</feature>
<accession>A0A1H4Z2Y0</accession>
<keyword evidence="6 9" id="KW-0472">Membrane</keyword>
<evidence type="ECO:0000256" key="1">
    <source>
        <dbReference type="ARBA" id="ARBA00004141"/>
    </source>
</evidence>
<dbReference type="InterPro" id="IPR050277">
    <property type="entry name" value="Sodium:Solute_Symporter"/>
</dbReference>
<comment type="similarity">
    <text evidence="2 7">Belongs to the sodium:solute symporter (SSF) (TC 2.A.21) family.</text>
</comment>
<feature type="transmembrane region" description="Helical" evidence="9">
    <location>
        <begin position="304"/>
        <end position="333"/>
    </location>
</feature>
<dbReference type="Proteomes" id="UP000198609">
    <property type="component" value="Unassembled WGS sequence"/>
</dbReference>
<sequence length="488" mass="50634">MSSFQIVVLMVVAYIIVIAAVSVIARKAGRTAEGFVRGGRVFPAAVIGLFMASEVVGTSASVGTAQGAFTSGISAAWNLGALGIGFVIFALLFAKRFKRLDEVTISGALERAYGPGVRRVASLTMITSLLLVATAAYVSGGAMIATLLGIDADWAVVIVGVLASVYVVIGGMRSVIYTNLINIAVKIIGIVVVAIAAYAAADGYHGLRVALPPRMLDWDGVGWSQIGAWLVAGGGAMFATQYVVQAMTTVSSEAKARTAGLYTSLILIPYGILAALIGVCAAVVHPEIDSLQALPSMVVDLNPFLQGIAVTGLIASVFGLISALTIGSSTLLLKDFHQPYFNKENDEAKAVRFARLSTLVCGLIPVVVALFASDVLGVTFLAKALRASLAVFVVLMFYRPSFGSRQGALASICLSLPAVVGWYIAGDPFGIDNAYIAILTPLVIMTIAQLSGRGAKARTPIGTARKDIPTATGPSAVPTDHHLSTGAR</sequence>
<evidence type="ECO:0000313" key="11">
    <source>
        <dbReference type="Proteomes" id="UP000198609"/>
    </source>
</evidence>
<dbReference type="PANTHER" id="PTHR48086">
    <property type="entry name" value="SODIUM/PROLINE SYMPORTER-RELATED"/>
    <property type="match status" value="1"/>
</dbReference>
<evidence type="ECO:0000256" key="5">
    <source>
        <dbReference type="ARBA" id="ARBA00022989"/>
    </source>
</evidence>
<feature type="transmembrane region" description="Helical" evidence="9">
    <location>
        <begin position="6"/>
        <end position="25"/>
    </location>
</feature>
<keyword evidence="5 9" id="KW-1133">Transmembrane helix</keyword>
<feature type="transmembrane region" description="Helical" evidence="9">
    <location>
        <begin position="75"/>
        <end position="94"/>
    </location>
</feature>
<reference evidence="11" key="1">
    <citation type="submission" date="2016-10" db="EMBL/GenBank/DDBJ databases">
        <authorList>
            <person name="Varghese N."/>
            <person name="Submissions S."/>
        </authorList>
    </citation>
    <scope>NUCLEOTIDE SEQUENCE [LARGE SCALE GENOMIC DNA]</scope>
    <source>
        <strain evidence="11">DSM 40318</strain>
    </source>
</reference>
<gene>
    <name evidence="10" type="ORF">SAMN04490356_7599</name>
</gene>
<evidence type="ECO:0000256" key="6">
    <source>
        <dbReference type="ARBA" id="ARBA00023136"/>
    </source>
</evidence>
<evidence type="ECO:0000256" key="9">
    <source>
        <dbReference type="SAM" id="Phobius"/>
    </source>
</evidence>
<comment type="subcellular location">
    <subcellularLocation>
        <location evidence="1">Membrane</location>
        <topology evidence="1">Multi-pass membrane protein</topology>
    </subcellularLocation>
</comment>
<protein>
    <submittedName>
        <fullName evidence="10">Solute:Na+ symporter, SSS family</fullName>
    </submittedName>
</protein>
<dbReference type="CDD" id="cd10322">
    <property type="entry name" value="SLC5sbd"/>
    <property type="match status" value="1"/>
</dbReference>
<evidence type="ECO:0000256" key="2">
    <source>
        <dbReference type="ARBA" id="ARBA00006434"/>
    </source>
</evidence>
<feature type="transmembrane region" description="Helical" evidence="9">
    <location>
        <begin position="431"/>
        <end position="450"/>
    </location>
</feature>
<organism evidence="10 11">
    <name type="scientific">Streptomyces melanosporofaciens</name>
    <dbReference type="NCBI Taxonomy" id="67327"/>
    <lineage>
        <taxon>Bacteria</taxon>
        <taxon>Bacillati</taxon>
        <taxon>Actinomycetota</taxon>
        <taxon>Actinomycetes</taxon>
        <taxon>Kitasatosporales</taxon>
        <taxon>Streptomycetaceae</taxon>
        <taxon>Streptomyces</taxon>
        <taxon>Streptomyces violaceusniger group</taxon>
    </lineage>
</organism>
<dbReference type="Gene3D" id="1.20.1730.10">
    <property type="entry name" value="Sodium/glucose cotransporter"/>
    <property type="match status" value="1"/>
</dbReference>
<feature type="transmembrane region" description="Helical" evidence="9">
    <location>
        <begin position="183"/>
        <end position="201"/>
    </location>
</feature>